<dbReference type="Pfam" id="PF01373">
    <property type="entry name" value="Glyco_hydro_14"/>
    <property type="match status" value="1"/>
</dbReference>
<organism evidence="12 13">
    <name type="scientific">Dovyalis caffra</name>
    <dbReference type="NCBI Taxonomy" id="77055"/>
    <lineage>
        <taxon>Eukaryota</taxon>
        <taxon>Viridiplantae</taxon>
        <taxon>Streptophyta</taxon>
        <taxon>Embryophyta</taxon>
        <taxon>Tracheophyta</taxon>
        <taxon>Spermatophyta</taxon>
        <taxon>Magnoliopsida</taxon>
        <taxon>eudicotyledons</taxon>
        <taxon>Gunneridae</taxon>
        <taxon>Pentapetalae</taxon>
        <taxon>rosids</taxon>
        <taxon>fabids</taxon>
        <taxon>Malpighiales</taxon>
        <taxon>Salicaceae</taxon>
        <taxon>Flacourtieae</taxon>
        <taxon>Dovyalis</taxon>
    </lineage>
</organism>
<evidence type="ECO:0000313" key="13">
    <source>
        <dbReference type="Proteomes" id="UP001314170"/>
    </source>
</evidence>
<feature type="active site" description="Proton acceptor" evidence="9">
    <location>
        <position position="488"/>
    </location>
</feature>
<comment type="catalytic activity">
    <reaction evidence="1 11">
        <text>Hydrolysis of (1-&gt;4)-alpha-D-glucosidic linkages in polysaccharides so as to remove successive maltose units from the non-reducing ends of the chains.</text>
        <dbReference type="EC" id="3.2.1.2"/>
    </reaction>
</comment>
<evidence type="ECO:0000256" key="6">
    <source>
        <dbReference type="ARBA" id="ARBA00023295"/>
    </source>
</evidence>
<dbReference type="GO" id="GO:0000272">
    <property type="term" value="P:polysaccharide catabolic process"/>
    <property type="evidence" value="ECO:0007669"/>
    <property type="project" value="UniProtKB-KW"/>
</dbReference>
<dbReference type="InterPro" id="IPR017853">
    <property type="entry name" value="GH"/>
</dbReference>
<dbReference type="EC" id="3.2.1.2" evidence="3 11"/>
<dbReference type="PROSITE" id="PS00506">
    <property type="entry name" value="BETA_AMYLASE_1"/>
    <property type="match status" value="1"/>
</dbReference>
<feature type="binding site" evidence="10">
    <location>
        <position position="524"/>
    </location>
    <ligand>
        <name>substrate</name>
    </ligand>
</feature>
<proteinExistence type="inferred from homology"/>
<dbReference type="EMBL" id="CAWUPB010001173">
    <property type="protein sequence ID" value="CAK7348891.1"/>
    <property type="molecule type" value="Genomic_DNA"/>
</dbReference>
<dbReference type="PANTHER" id="PTHR31352">
    <property type="entry name" value="BETA-AMYLASE 1, CHLOROPLASTIC"/>
    <property type="match status" value="1"/>
</dbReference>
<keyword evidence="5 11" id="KW-0119">Carbohydrate metabolism</keyword>
<evidence type="ECO:0000256" key="8">
    <source>
        <dbReference type="ARBA" id="ARBA00072721"/>
    </source>
</evidence>
<evidence type="ECO:0000256" key="9">
    <source>
        <dbReference type="PIRSR" id="PIRSR601554-1"/>
    </source>
</evidence>
<feature type="active site" description="Proton donor" evidence="9">
    <location>
        <position position="275"/>
    </location>
</feature>
<protein>
    <recommendedName>
        <fullName evidence="8 11">Beta-amylase</fullName>
        <ecNumber evidence="3 11">3.2.1.2</ecNumber>
    </recommendedName>
</protein>
<keyword evidence="6 11" id="KW-0326">Glycosidase</keyword>
<name>A0AAV1SBY5_9ROSI</name>
<feature type="binding site" evidence="10">
    <location>
        <position position="182"/>
    </location>
    <ligand>
        <name>substrate</name>
    </ligand>
</feature>
<keyword evidence="13" id="KW-1185">Reference proteome</keyword>
<dbReference type="InterPro" id="IPR001554">
    <property type="entry name" value="Glyco_hydro_14"/>
</dbReference>
<keyword evidence="7 11" id="KW-0624">Polysaccharide degradation</keyword>
<dbReference type="GO" id="GO:0016161">
    <property type="term" value="F:beta-amylase activity"/>
    <property type="evidence" value="ECO:0007669"/>
    <property type="project" value="UniProtKB-EC"/>
</dbReference>
<evidence type="ECO:0000256" key="10">
    <source>
        <dbReference type="PIRSR" id="PIRSR601554-2"/>
    </source>
</evidence>
<evidence type="ECO:0000256" key="7">
    <source>
        <dbReference type="ARBA" id="ARBA00023326"/>
    </source>
</evidence>
<reference evidence="12 13" key="1">
    <citation type="submission" date="2024-01" db="EMBL/GenBank/DDBJ databases">
        <authorList>
            <person name="Waweru B."/>
        </authorList>
    </citation>
    <scope>NUCLEOTIDE SEQUENCE [LARGE SCALE GENOMIC DNA]</scope>
</reference>
<keyword evidence="4 11" id="KW-0378">Hydrolase</keyword>
<evidence type="ECO:0000256" key="11">
    <source>
        <dbReference type="RuleBase" id="RU000509"/>
    </source>
</evidence>
<dbReference type="FunFam" id="3.20.20.80:FF:000066">
    <property type="entry name" value="Beta-amylase"/>
    <property type="match status" value="1"/>
</dbReference>
<feature type="binding site" evidence="10">
    <location>
        <begin position="489"/>
        <end position="490"/>
    </location>
    <ligand>
        <name>substrate</name>
    </ligand>
</feature>
<evidence type="ECO:0000256" key="4">
    <source>
        <dbReference type="ARBA" id="ARBA00022801"/>
    </source>
</evidence>
<comment type="similarity">
    <text evidence="2 11">Belongs to the glycosyl hydrolase 14 family.</text>
</comment>
<comment type="caution">
    <text evidence="12">The sequence shown here is derived from an EMBL/GenBank/DDBJ whole genome shotgun (WGS) entry which is preliminary data.</text>
</comment>
<dbReference type="Gene3D" id="3.20.20.80">
    <property type="entry name" value="Glycosidases"/>
    <property type="match status" value="1"/>
</dbReference>
<evidence type="ECO:0000313" key="12">
    <source>
        <dbReference type="EMBL" id="CAK7348891.1"/>
    </source>
</evidence>
<dbReference type="Proteomes" id="UP001314170">
    <property type="component" value="Unassembled WGS sequence"/>
</dbReference>
<dbReference type="PANTHER" id="PTHR31352:SF58">
    <property type="entry name" value="BETA-AMYLASE 2, CHLOROPLASTIC"/>
    <property type="match status" value="1"/>
</dbReference>
<dbReference type="AlphaFoldDB" id="A0AAV1SBY5"/>
<evidence type="ECO:0000256" key="2">
    <source>
        <dbReference type="ARBA" id="ARBA00005652"/>
    </source>
</evidence>
<gene>
    <name evidence="12" type="ORF">DCAF_LOCUS21600</name>
</gene>
<evidence type="ECO:0000256" key="1">
    <source>
        <dbReference type="ARBA" id="ARBA00000546"/>
    </source>
</evidence>
<dbReference type="PRINTS" id="PR00750">
    <property type="entry name" value="BETAAMYLASE"/>
</dbReference>
<dbReference type="SUPFAM" id="SSF51445">
    <property type="entry name" value="(Trans)glycosidases"/>
    <property type="match status" value="1"/>
</dbReference>
<dbReference type="InterPro" id="IPR018238">
    <property type="entry name" value="Glyco_hydro_14_CS"/>
</dbReference>
<feature type="binding site" evidence="10">
    <location>
        <position position="388"/>
    </location>
    <ligand>
        <name>substrate</name>
    </ligand>
</feature>
<feature type="binding site" evidence="10">
    <location>
        <position position="190"/>
    </location>
    <ligand>
        <name>substrate</name>
    </ligand>
</feature>
<evidence type="ECO:0000256" key="3">
    <source>
        <dbReference type="ARBA" id="ARBA00012594"/>
    </source>
</evidence>
<dbReference type="PRINTS" id="PR00842">
    <property type="entry name" value="GLHYDLASE14B"/>
</dbReference>
<sequence>MVSNARAALSLTSNQLFLGSSMRVCSGFRSSGACNLLCRRLKGDAVSFGCRFRNFALVRDKGQKIEDHPLLDGSTDNTDDEQVEDVRPKVPERDFTGTAYVPVYVMLPLGAIDMNCELVDPDSLLNQLRTLKSANVDGVMIDCWWGIVEAHAPQVYNWNGYRRLFQIVRDLKLKLQAVMSFHECGGNVGDSVHIPLPHWVTEIGETNPDIYFTDREGRHNTECLTWGIDKERVLKGRTAVEVYFDYMRSFRVEFDEFFQDGIISEIEIGLGPCGELRYPSYPAKHGWKYPGIGEFQCYDKYLMKSLTKAAAVRGHLFWGRGPENAGSYNSAPHETGFFRDGGDYDSYYGRFFLNWYSQVLIDHGDRVLALANLAFEGTGISAKLSGIHWWYKTASHAAELTAGFYNPSNRDGYAPIAEMLRKHGVALNFTCFEMRTLDQHEGFPEALADPEGLVWQTILSCHILVCYHLFNFQVLNAAWDACIPLASENALPCYDREGYNKILENAKPLNNPDGRHLSVFTYLRLSPALMERHNFEEFEQFVKRMHGMVVLHFSPAGSTTVSFGSNSFQLPGISSIVMIRTICQHA</sequence>
<feature type="binding site" evidence="10">
    <location>
        <position position="430"/>
    </location>
    <ligand>
        <name>substrate</name>
    </ligand>
</feature>
<accession>A0AAV1SBY5</accession>
<feature type="binding site" evidence="10">
    <location>
        <position position="383"/>
    </location>
    <ligand>
        <name>substrate</name>
    </ligand>
</feature>
<evidence type="ECO:0000256" key="5">
    <source>
        <dbReference type="ARBA" id="ARBA00023277"/>
    </source>
</evidence>
<feature type="binding site" evidence="10">
    <location>
        <position position="142"/>
    </location>
    <ligand>
        <name>substrate</name>
    </ligand>
</feature>
<dbReference type="InterPro" id="IPR001371">
    <property type="entry name" value="Glyco_hydro_14B_pln"/>
</dbReference>